<dbReference type="Gene3D" id="3.40.50.1820">
    <property type="entry name" value="alpha/beta hydrolase"/>
    <property type="match status" value="1"/>
</dbReference>
<feature type="signal peptide" evidence="1">
    <location>
        <begin position="1"/>
        <end position="20"/>
    </location>
</feature>
<dbReference type="GO" id="GO:0016787">
    <property type="term" value="F:hydrolase activity"/>
    <property type="evidence" value="ECO:0007669"/>
    <property type="project" value="UniProtKB-KW"/>
</dbReference>
<protein>
    <submittedName>
        <fullName evidence="2">S-formylglutathione hydrolase FrmB</fullName>
    </submittedName>
</protein>
<keyword evidence="1" id="KW-0732">Signal</keyword>
<feature type="chain" id="PRO_5019787986" evidence="1">
    <location>
        <begin position="21"/>
        <end position="272"/>
    </location>
</feature>
<keyword evidence="3" id="KW-1185">Reference proteome</keyword>
<dbReference type="AlphaFoldDB" id="A0A495J772"/>
<reference evidence="2 3" key="1">
    <citation type="submission" date="2018-10" db="EMBL/GenBank/DDBJ databases">
        <title>Genomic Encyclopedia of Archaeal and Bacterial Type Strains, Phase II (KMG-II): from individual species to whole genera.</title>
        <authorList>
            <person name="Goeker M."/>
        </authorList>
    </citation>
    <scope>NUCLEOTIDE SEQUENCE [LARGE SCALE GENOMIC DNA]</scope>
    <source>
        <strain evidence="2 3">DSM 18602</strain>
    </source>
</reference>
<dbReference type="GO" id="GO:0016747">
    <property type="term" value="F:acyltransferase activity, transferring groups other than amino-acyl groups"/>
    <property type="evidence" value="ECO:0007669"/>
    <property type="project" value="TreeGrafter"/>
</dbReference>
<dbReference type="EMBL" id="RBKU01000001">
    <property type="protein sequence ID" value="RKR84593.1"/>
    <property type="molecule type" value="Genomic_DNA"/>
</dbReference>
<dbReference type="InterPro" id="IPR029058">
    <property type="entry name" value="AB_hydrolase_fold"/>
</dbReference>
<evidence type="ECO:0000313" key="3">
    <source>
        <dbReference type="Proteomes" id="UP000268007"/>
    </source>
</evidence>
<dbReference type="SUPFAM" id="SSF53474">
    <property type="entry name" value="alpha/beta-Hydrolases"/>
    <property type="match status" value="1"/>
</dbReference>
<name>A0A495J772_9SPHI</name>
<evidence type="ECO:0000313" key="2">
    <source>
        <dbReference type="EMBL" id="RKR84593.1"/>
    </source>
</evidence>
<organism evidence="2 3">
    <name type="scientific">Mucilaginibacter gracilis</name>
    <dbReference type="NCBI Taxonomy" id="423350"/>
    <lineage>
        <taxon>Bacteria</taxon>
        <taxon>Pseudomonadati</taxon>
        <taxon>Bacteroidota</taxon>
        <taxon>Sphingobacteriia</taxon>
        <taxon>Sphingobacteriales</taxon>
        <taxon>Sphingobacteriaceae</taxon>
        <taxon>Mucilaginibacter</taxon>
    </lineage>
</organism>
<dbReference type="RefSeq" id="WP_121200323.1">
    <property type="nucleotide sequence ID" value="NZ_RBKU01000001.1"/>
</dbReference>
<comment type="caution">
    <text evidence="2">The sequence shown here is derived from an EMBL/GenBank/DDBJ whole genome shotgun (WGS) entry which is preliminary data.</text>
</comment>
<dbReference type="InterPro" id="IPR000801">
    <property type="entry name" value="Esterase-like"/>
</dbReference>
<dbReference type="InterPro" id="IPR050583">
    <property type="entry name" value="Mycobacterial_A85_antigen"/>
</dbReference>
<sequence length="272" mass="30650">MNRHFFACIIFYLLVGRCMAAGVETVDTYSASMKKTIKATIIKPTGYNSKKKYPVLYLLHGFGNNYTSWPARAPEVVKQADLFNMLIVCADGENSWYFDSPVDSAYRYETYIAKELVGWVDSHYSTIAQKSGRGISGNSMGGHGALYIAFKHPDVFGAAGSLSGGVDIRPFSNKFELPNRLGTIAEHPQNWEQNTVINMIDMLKPGALAIFIDCGTDDFFLKANEAFHAKLLEKKIPHTYMTREGDHSWDYWKVSIYYLALFMSRYFSKASS</sequence>
<dbReference type="PANTHER" id="PTHR48098">
    <property type="entry name" value="ENTEROCHELIN ESTERASE-RELATED"/>
    <property type="match status" value="1"/>
</dbReference>
<evidence type="ECO:0000256" key="1">
    <source>
        <dbReference type="SAM" id="SignalP"/>
    </source>
</evidence>
<dbReference type="Proteomes" id="UP000268007">
    <property type="component" value="Unassembled WGS sequence"/>
</dbReference>
<dbReference type="OrthoDB" id="9803578at2"/>
<proteinExistence type="predicted"/>
<gene>
    <name evidence="2" type="ORF">BDD43_4839</name>
</gene>
<accession>A0A495J772</accession>
<dbReference type="Pfam" id="PF00756">
    <property type="entry name" value="Esterase"/>
    <property type="match status" value="1"/>
</dbReference>
<keyword evidence="2" id="KW-0378">Hydrolase</keyword>
<dbReference type="PANTHER" id="PTHR48098:SF1">
    <property type="entry name" value="DIACYLGLYCEROL ACYLTRANSFERASE_MYCOLYLTRANSFERASE AG85A"/>
    <property type="match status" value="1"/>
</dbReference>